<evidence type="ECO:0000256" key="1">
    <source>
        <dbReference type="SAM" id="Phobius"/>
    </source>
</evidence>
<organism evidence="2 3">
    <name type="scientific">Sulfuracidifex metallicus DSM 6482 = JCM 9184</name>
    <dbReference type="NCBI Taxonomy" id="523847"/>
    <lineage>
        <taxon>Archaea</taxon>
        <taxon>Thermoproteota</taxon>
        <taxon>Thermoprotei</taxon>
        <taxon>Sulfolobales</taxon>
        <taxon>Sulfolobaceae</taxon>
        <taxon>Sulfuracidifex</taxon>
    </lineage>
</organism>
<keyword evidence="1" id="KW-1133">Transmembrane helix</keyword>
<dbReference type="InterPro" id="IPR007981">
    <property type="entry name" value="Peptidase_A5"/>
</dbReference>
<dbReference type="AlphaFoldDB" id="A0A6A9QPD0"/>
<feature type="transmembrane region" description="Helical" evidence="1">
    <location>
        <begin position="504"/>
        <end position="524"/>
    </location>
</feature>
<dbReference type="Pfam" id="PF05317">
    <property type="entry name" value="Thermopsin"/>
    <property type="match status" value="1"/>
</dbReference>
<evidence type="ECO:0000313" key="2">
    <source>
        <dbReference type="EMBL" id="MUN29145.1"/>
    </source>
</evidence>
<keyword evidence="1" id="KW-0472">Membrane</keyword>
<evidence type="ECO:0000313" key="3">
    <source>
        <dbReference type="Proteomes" id="UP000470772"/>
    </source>
</evidence>
<gene>
    <name evidence="2" type="ORF">GC250_06810</name>
</gene>
<keyword evidence="1" id="KW-0812">Transmembrane</keyword>
<dbReference type="Proteomes" id="UP000470772">
    <property type="component" value="Unassembled WGS sequence"/>
</dbReference>
<dbReference type="RefSeq" id="WP_156016723.1">
    <property type="nucleotide sequence ID" value="NZ_WGGD01000005.1"/>
</dbReference>
<protein>
    <recommendedName>
        <fullName evidence="4">Thermopsin</fullName>
    </recommendedName>
</protein>
<comment type="caution">
    <text evidence="2">The sequence shown here is derived from an EMBL/GenBank/DDBJ whole genome shotgun (WGS) entry which is preliminary data.</text>
</comment>
<dbReference type="EMBL" id="WGGD01000005">
    <property type="protein sequence ID" value="MUN29145.1"/>
    <property type="molecule type" value="Genomic_DNA"/>
</dbReference>
<accession>A0A6A9QPD0</accession>
<reference evidence="2 3" key="1">
    <citation type="submission" date="2019-10" db="EMBL/GenBank/DDBJ databases">
        <title>Sequencing and Assembly of Multiple Reported Metal-Biooxidizing Members of the Extremely Thermoacidophilic Archaeal Family Sulfolobaceae.</title>
        <authorList>
            <person name="Counts J.A."/>
            <person name="Kelly R.M."/>
        </authorList>
    </citation>
    <scope>NUCLEOTIDE SEQUENCE [LARGE SCALE GENOMIC DNA]</scope>
    <source>
        <strain evidence="2 3">DSM 6482</strain>
    </source>
</reference>
<keyword evidence="3" id="KW-1185">Reference proteome</keyword>
<proteinExistence type="predicted"/>
<name>A0A6A9QPD0_SULME</name>
<evidence type="ECO:0008006" key="4">
    <source>
        <dbReference type="Google" id="ProtNLM"/>
    </source>
</evidence>
<sequence length="531" mass="59083">MKLVAMAVLLFFVITIASVVNASPVTQEINKALHNSVLPLGIASFGVSNDSGNIRYFMIKTKEVLGFFNVSVIRSNSSCLDYPYGASLQLNSVVLSKNAIENYTFWIQNVILFNTSDNKISFIDNVWNFSSLCSPLTAIGIGKIYNSSQGQVYIYSTNWKSLEYPFSGYLLENVSRSENYLKLSFGYVIIENGTLYLPKIIWFDNVTIPVNVSSSFITVAPTLTPEGRPYDVELVFGGPGGGSVSYFSKINASLALFYNNSKVTSFPFIYDFGLVTAEKSAGIHVSLSKEINVYVGNANPTFLANNFTPNTPFTFLEINTLVNGKLLNESLGYITSPLIEKLSPLNNNTVRLIPLNKSFAVYPKDSFSFYNISLFYKKYVKVGVNLPNGSITYWIPEGGNLTLPSIINNISERYVLNGNNTLEVNFPENITPNYTKEYLVKLVMPNGTEKEWVEAGKTISLYYPSIPFANINWVGTYKVSNGVNVMVNGPINEKVYIQLKDGEFLFLLILVATIILFLTIIVVIRERKSKG</sequence>